<dbReference type="AlphaFoldDB" id="A0AAV8RHI2"/>
<dbReference type="Proteomes" id="UP001222027">
    <property type="component" value="Unassembled WGS sequence"/>
</dbReference>
<evidence type="ECO:0000313" key="1">
    <source>
        <dbReference type="EMBL" id="KAJ8506665.1"/>
    </source>
</evidence>
<reference evidence="1 2" key="1">
    <citation type="submission" date="2022-12" db="EMBL/GenBank/DDBJ databases">
        <title>Chromosome-scale assembly of the Ensete ventricosum genome.</title>
        <authorList>
            <person name="Dussert Y."/>
            <person name="Stocks J."/>
            <person name="Wendawek A."/>
            <person name="Woldeyes F."/>
            <person name="Nichols R.A."/>
            <person name="Borrell J.S."/>
        </authorList>
    </citation>
    <scope>NUCLEOTIDE SEQUENCE [LARGE SCALE GENOMIC DNA]</scope>
    <source>
        <strain evidence="2">cv. Maze</strain>
        <tissue evidence="1">Seeds</tissue>
    </source>
</reference>
<sequence length="145" mass="15735">MHQGTCKILGFVVVDGIPDERMLSPTTIVYDSLVRTFGIGIGIGIGLIHGNLRQSWQISERSGFQGGEGGLEETARIAGFCKEGANDARHRSPDVIAVLLSKGNAFFSACGHLPYPPCNLSRLMSWVLTLICHSNFADELLITYL</sequence>
<keyword evidence="2" id="KW-1185">Reference proteome</keyword>
<gene>
    <name evidence="1" type="ORF">OPV22_007551</name>
</gene>
<accession>A0AAV8RHI2</accession>
<evidence type="ECO:0000313" key="2">
    <source>
        <dbReference type="Proteomes" id="UP001222027"/>
    </source>
</evidence>
<organism evidence="1 2">
    <name type="scientific">Ensete ventricosum</name>
    <name type="common">Abyssinian banana</name>
    <name type="synonym">Musa ensete</name>
    <dbReference type="NCBI Taxonomy" id="4639"/>
    <lineage>
        <taxon>Eukaryota</taxon>
        <taxon>Viridiplantae</taxon>
        <taxon>Streptophyta</taxon>
        <taxon>Embryophyta</taxon>
        <taxon>Tracheophyta</taxon>
        <taxon>Spermatophyta</taxon>
        <taxon>Magnoliopsida</taxon>
        <taxon>Liliopsida</taxon>
        <taxon>Zingiberales</taxon>
        <taxon>Musaceae</taxon>
        <taxon>Ensete</taxon>
    </lineage>
</organism>
<comment type="caution">
    <text evidence="1">The sequence shown here is derived from an EMBL/GenBank/DDBJ whole genome shotgun (WGS) entry which is preliminary data.</text>
</comment>
<name>A0AAV8RHI2_ENSVE</name>
<protein>
    <submittedName>
        <fullName evidence="1">Uncharacterized protein</fullName>
    </submittedName>
</protein>
<proteinExistence type="predicted"/>
<dbReference type="EMBL" id="JAQQAF010000002">
    <property type="protein sequence ID" value="KAJ8506665.1"/>
    <property type="molecule type" value="Genomic_DNA"/>
</dbReference>